<protein>
    <submittedName>
        <fullName evidence="1">Uncharacterized protein</fullName>
    </submittedName>
</protein>
<gene>
    <name evidence="1" type="ORF">QFC24_004309</name>
</gene>
<dbReference type="Proteomes" id="UP001234202">
    <property type="component" value="Unassembled WGS sequence"/>
</dbReference>
<organism evidence="1 2">
    <name type="scientific">Naganishia onofrii</name>
    <dbReference type="NCBI Taxonomy" id="1851511"/>
    <lineage>
        <taxon>Eukaryota</taxon>
        <taxon>Fungi</taxon>
        <taxon>Dikarya</taxon>
        <taxon>Basidiomycota</taxon>
        <taxon>Agaricomycotina</taxon>
        <taxon>Tremellomycetes</taxon>
        <taxon>Filobasidiales</taxon>
        <taxon>Filobasidiaceae</taxon>
        <taxon>Naganishia</taxon>
    </lineage>
</organism>
<evidence type="ECO:0000313" key="2">
    <source>
        <dbReference type="Proteomes" id="UP001234202"/>
    </source>
</evidence>
<accession>A0ACC2XFP0</accession>
<sequence length="1105" mass="121043">MQGQTHYVLGEDGQLYTTHTPSQPQQDQEQQQNAFYNMDQYQYHQQQTDQHPENGQSASAPQAGVSNRLMGFDASSASNSPTYYQFSQAPSNINANQMPQQTAYQHSSYADVGQNGGRHHDSDYGVLPSASPMENSFSHTDYLSQQNHYARLNQYQQQTIQRSEMGNAKMPQYSGFTSYMPNQQGSEQDQQIQQTYSNQPSYNHLQHDFASHQQPQQRNYGPGLPHLAPQIMPVHQNVSSERSDATGRNLSMEDNADAKKHKLSDNTVDETRHGIAPPVKNACLACRAKKARCDGGQPICRQCHTKGRECQYVKSRRGGARKKKEQVQAAPTALAQLLKRLDDLASFKIDPPPDMSALQVNDGKAVDPKLAVRTWNPEDIEGILKAYWEEIHPFQPLLPPARHLPFIAARLQSDSPFLTAIRAILALCPNPADPAAKSLASRAMRRSQAARLAREASDRVEDMLSEANENDRPPSIECVQALSLLGLYEFAQNGNPVKNRMRMNQAVQVAMEMGLHQTDKPAYESPGAHRPRIGPAKAIEGEDVLKDMSRRTWWVAFAAMLISGLVAGSRPLVAHDDKRITVQYPTCALDDDSWSKWIESIGLACEAMDIIMTLDFHFPNPDAQEFPSEGEDDSSDEEIQAISDPVAKEAAKETKRLHKRMLNLDKTVLDLLKKAEAKAVIPLLPGGEEEVVRNQQLSASMMLAVRKMCGLPKVDAAKLPPTPEQPLSVYSERSRSGIASNESPSGAESMYAGSQVLSSYQDTASLASGSNNEKPARGASYTLPITPVNQLRFQSQQSMGNTQLDAHALRQLPMDGVLWDPAIYPQSFPAPWFAVERGAGSLYQPITDAPAYLPQVPGIFTAETGYIGMPLSGYDAGPAQRTASMQEISPTQATAVPTPSTQQASALPLTATGQPVVAKSDTLSACGQSDKPHKAWGVDVYRAEVKLSMDRETASEAATDGNVSAGDINEDAVVVGPDGPFPPGISLQRCATAAHSVVRLEVLHRSATLAMWKGPPKWLPFCACGLVCGAYSFPEENFSGTADVAQEELEALWTNVKVILAGLQAYGQMWDGIDMMACTLSSIDTILKYSANSLLCRHSSESQRR</sequence>
<dbReference type="EMBL" id="JASBWV010000015">
    <property type="protein sequence ID" value="KAJ9122082.1"/>
    <property type="molecule type" value="Genomic_DNA"/>
</dbReference>
<reference evidence="1" key="1">
    <citation type="submission" date="2023-04" db="EMBL/GenBank/DDBJ databases">
        <title>Draft Genome sequencing of Naganishia species isolated from polar environments using Oxford Nanopore Technology.</title>
        <authorList>
            <person name="Leo P."/>
            <person name="Venkateswaran K."/>
        </authorList>
    </citation>
    <scope>NUCLEOTIDE SEQUENCE</scope>
    <source>
        <strain evidence="1">DBVPG 5303</strain>
    </source>
</reference>
<proteinExistence type="predicted"/>
<evidence type="ECO:0000313" key="1">
    <source>
        <dbReference type="EMBL" id="KAJ9122082.1"/>
    </source>
</evidence>
<name>A0ACC2XFP0_9TREE</name>
<comment type="caution">
    <text evidence="1">The sequence shown here is derived from an EMBL/GenBank/DDBJ whole genome shotgun (WGS) entry which is preliminary data.</text>
</comment>
<keyword evidence="2" id="KW-1185">Reference proteome</keyword>